<dbReference type="AlphaFoldDB" id="A0A0F3IIQ7"/>
<feature type="transmembrane region" description="Helical" evidence="1">
    <location>
        <begin position="158"/>
        <end position="174"/>
    </location>
</feature>
<feature type="transmembrane region" description="Helical" evidence="1">
    <location>
        <begin position="127"/>
        <end position="152"/>
    </location>
</feature>
<proteinExistence type="predicted"/>
<sequence length="183" mass="21259">MNRWLNNAIGVLVVVYPFAVFWAITVIAPWQIAALLLLLLLLRFVLLGHSVHWQKSLLLVAIAYCAFAVWQNTELSLRFYPVLIDFGFFGLFAASLIFPPPIIERIARLQHPNLPEQGVRYTRKVTYVWCVFLAINSFIALYTALWGSFFWWSLYNGFISYVLTALLMGAEYWVRIKTQEHVR</sequence>
<comment type="caution">
    <text evidence="2">The sequence shown here is derived from an EMBL/GenBank/DDBJ whole genome shotgun (WGS) entry which is preliminary data.</text>
</comment>
<gene>
    <name evidence="2" type="ORF">VZ94_18560</name>
</gene>
<protein>
    <submittedName>
        <fullName evidence="2">Membrane protein</fullName>
    </submittedName>
</protein>
<feature type="transmembrane region" description="Helical" evidence="1">
    <location>
        <begin position="79"/>
        <end position="98"/>
    </location>
</feature>
<name>A0A0F3IIQ7_9GAMM</name>
<keyword evidence="3" id="KW-1185">Reference proteome</keyword>
<evidence type="ECO:0000256" key="1">
    <source>
        <dbReference type="SAM" id="Phobius"/>
    </source>
</evidence>
<dbReference type="OrthoDB" id="8537043at2"/>
<dbReference type="EMBL" id="LAJX01000237">
    <property type="protein sequence ID" value="KJV05389.1"/>
    <property type="molecule type" value="Genomic_DNA"/>
</dbReference>
<dbReference type="PATRIC" id="fig|1632867.3.peg.2839"/>
<keyword evidence="1" id="KW-1133">Transmembrane helix</keyword>
<feature type="transmembrane region" description="Helical" evidence="1">
    <location>
        <begin position="7"/>
        <end position="24"/>
    </location>
</feature>
<evidence type="ECO:0000313" key="2">
    <source>
        <dbReference type="EMBL" id="KJV05389.1"/>
    </source>
</evidence>
<organism evidence="2 3">
    <name type="scientific">Methylocucumis oryzae</name>
    <dbReference type="NCBI Taxonomy" id="1632867"/>
    <lineage>
        <taxon>Bacteria</taxon>
        <taxon>Pseudomonadati</taxon>
        <taxon>Pseudomonadota</taxon>
        <taxon>Gammaproteobacteria</taxon>
        <taxon>Methylococcales</taxon>
        <taxon>Methylococcaceae</taxon>
        <taxon>Methylocucumis</taxon>
    </lineage>
</organism>
<keyword evidence="1" id="KW-0472">Membrane</keyword>
<keyword evidence="1" id="KW-0812">Transmembrane</keyword>
<feature type="transmembrane region" description="Helical" evidence="1">
    <location>
        <begin position="56"/>
        <end position="73"/>
    </location>
</feature>
<evidence type="ECO:0000313" key="3">
    <source>
        <dbReference type="Proteomes" id="UP000033684"/>
    </source>
</evidence>
<feature type="transmembrane region" description="Helical" evidence="1">
    <location>
        <begin position="30"/>
        <end position="49"/>
    </location>
</feature>
<reference evidence="2 3" key="2">
    <citation type="journal article" date="2016" name="Microb. Ecol.">
        <title>Genome Characteristics of a Novel Type I Methanotroph (Sn10-6) Isolated from a Flooded Indian Rice Field.</title>
        <authorList>
            <person name="Rahalkar M.C."/>
            <person name="Pandit P.S."/>
            <person name="Dhakephalkar P.K."/>
            <person name="Pore S."/>
            <person name="Arora P."/>
            <person name="Kapse N."/>
        </authorList>
    </citation>
    <scope>NUCLEOTIDE SEQUENCE [LARGE SCALE GENOMIC DNA]</scope>
    <source>
        <strain evidence="2 3">Sn10-6</strain>
    </source>
</reference>
<dbReference type="Proteomes" id="UP000033684">
    <property type="component" value="Unassembled WGS sequence"/>
</dbReference>
<accession>A0A0F3IIQ7</accession>
<reference evidence="3" key="1">
    <citation type="submission" date="2015-03" db="EMBL/GenBank/DDBJ databases">
        <title>Draft genome sequence of a novel methanotroph (Sn10-6) isolated from flooded ricefield rhizosphere in India.</title>
        <authorList>
            <person name="Pandit P.S."/>
            <person name="Pore S.D."/>
            <person name="Arora P."/>
            <person name="Kapse N.G."/>
            <person name="Dhakephalkar P.K."/>
            <person name="Rahalkar M.C."/>
        </authorList>
    </citation>
    <scope>NUCLEOTIDE SEQUENCE [LARGE SCALE GENOMIC DNA]</scope>
    <source>
        <strain evidence="3">Sn10-6</strain>
    </source>
</reference>